<protein>
    <submittedName>
        <fullName evidence="1">Nucleotidyl transferase AbiEii/AbiGii toxin family protein</fullName>
    </submittedName>
</protein>
<dbReference type="Proteomes" id="UP001589585">
    <property type="component" value="Unassembled WGS sequence"/>
</dbReference>
<name>A0ABV5F8Y2_9FLAO</name>
<dbReference type="InterPro" id="IPR014942">
    <property type="entry name" value="AbiEii"/>
</dbReference>
<keyword evidence="2" id="KW-1185">Reference proteome</keyword>
<evidence type="ECO:0000313" key="1">
    <source>
        <dbReference type="EMBL" id="MFB9055896.1"/>
    </source>
</evidence>
<reference evidence="1 2" key="1">
    <citation type="submission" date="2024-09" db="EMBL/GenBank/DDBJ databases">
        <authorList>
            <person name="Sun Q."/>
            <person name="Mori K."/>
        </authorList>
    </citation>
    <scope>NUCLEOTIDE SEQUENCE [LARGE SCALE GENOMIC DNA]</scope>
    <source>
        <strain evidence="1 2">CECT 8622</strain>
    </source>
</reference>
<dbReference type="RefSeq" id="WP_379860086.1">
    <property type="nucleotide sequence ID" value="NZ_JBHMFC010000010.1"/>
</dbReference>
<keyword evidence="1" id="KW-0808">Transferase</keyword>
<gene>
    <name evidence="1" type="ORF">ACFFU9_03995</name>
</gene>
<sequence length="283" mass="32457">MSYSISSEKFTHPLLKPILLELTEYFKEAGISFFVIGATARDIIMELHDAQSGRLTYDLDIAITVNDWGQWLSVEQELVKLENFTKDKDQKQRFIYKGKFQLDIVPFGEIMKKEHKIFWPPNEEIAMSVLGFTAADEAALPVRIDNETEIKIATLSGIFILKIIAWKDRHQRNNKDADDIGFILENYLSIHEERAATHYYDAVYGQEPFKSTTGGAVLLGKDSKELLEKHTETVDSILTTLNEEIDKKEESKLINQIIETHKSLNYDEVLQCIENIVNGLNEK</sequence>
<organism evidence="1 2">
    <name type="scientific">Mariniflexile ostreae</name>
    <dbReference type="NCBI Taxonomy" id="1520892"/>
    <lineage>
        <taxon>Bacteria</taxon>
        <taxon>Pseudomonadati</taxon>
        <taxon>Bacteroidota</taxon>
        <taxon>Flavobacteriia</taxon>
        <taxon>Flavobacteriales</taxon>
        <taxon>Flavobacteriaceae</taxon>
        <taxon>Mariniflexile</taxon>
    </lineage>
</organism>
<proteinExistence type="predicted"/>
<dbReference type="EMBL" id="JBHMFC010000010">
    <property type="protein sequence ID" value="MFB9055896.1"/>
    <property type="molecule type" value="Genomic_DNA"/>
</dbReference>
<evidence type="ECO:0000313" key="2">
    <source>
        <dbReference type="Proteomes" id="UP001589585"/>
    </source>
</evidence>
<dbReference type="GO" id="GO:0016740">
    <property type="term" value="F:transferase activity"/>
    <property type="evidence" value="ECO:0007669"/>
    <property type="project" value="UniProtKB-KW"/>
</dbReference>
<accession>A0ABV5F8Y2</accession>
<comment type="caution">
    <text evidence="1">The sequence shown here is derived from an EMBL/GenBank/DDBJ whole genome shotgun (WGS) entry which is preliminary data.</text>
</comment>
<dbReference type="Pfam" id="PF08843">
    <property type="entry name" value="AbiEii"/>
    <property type="match status" value="1"/>
</dbReference>